<dbReference type="GO" id="GO:0039502">
    <property type="term" value="P:symbiont-mediated suppression of host type I interferon-mediated signaling pathway"/>
    <property type="evidence" value="ECO:0007669"/>
    <property type="project" value="UniProtKB-KW"/>
</dbReference>
<dbReference type="SUPFAM" id="SSF54768">
    <property type="entry name" value="dsRNA-binding domain-like"/>
    <property type="match status" value="1"/>
</dbReference>
<evidence type="ECO:0000256" key="8">
    <source>
        <dbReference type="ARBA" id="ARBA00023041"/>
    </source>
</evidence>
<evidence type="ECO:0000256" key="5">
    <source>
        <dbReference type="ARBA" id="ARBA00022830"/>
    </source>
</evidence>
<dbReference type="InterPro" id="IPR009179">
    <property type="entry name" value="E3L"/>
</dbReference>
<organismHost>
    <name type="scientific">Sus scrofa</name>
    <name type="common">Pig</name>
    <dbReference type="NCBI Taxonomy" id="9823"/>
</organismHost>
<proteinExistence type="predicted"/>
<dbReference type="PIRSF" id="PIRSF004008">
    <property type="entry name" value="VAC_E3L"/>
    <property type="match status" value="1"/>
</dbReference>
<evidence type="ECO:0000256" key="3">
    <source>
        <dbReference type="ARBA" id="ARBA00022632"/>
    </source>
</evidence>
<evidence type="ECO:0000256" key="10">
    <source>
        <dbReference type="ARBA" id="ARBA00023280"/>
    </source>
</evidence>
<dbReference type="InterPro" id="IPR051247">
    <property type="entry name" value="RLC_Component"/>
</dbReference>
<keyword evidence="6 12" id="KW-0694">RNA-binding</keyword>
<dbReference type="GO" id="GO:0070578">
    <property type="term" value="C:RISC-loading complex"/>
    <property type="evidence" value="ECO:0007669"/>
    <property type="project" value="TreeGrafter"/>
</dbReference>
<gene>
    <name evidence="15" type="primary">SwPV031</name>
</gene>
<dbReference type="PANTHER" id="PTHR46205:SF3">
    <property type="entry name" value="LOQUACIOUS, ISOFORM B"/>
    <property type="match status" value="1"/>
</dbReference>
<dbReference type="InterPro" id="IPR014720">
    <property type="entry name" value="dsRBD_dom"/>
</dbReference>
<keyword evidence="10" id="KW-0899">Viral immunoevasion</keyword>
<keyword evidence="8" id="KW-1102">Inhibition of host PKR by virus</keyword>
<dbReference type="PROSITE" id="PS50139">
    <property type="entry name" value="Z_BINDING"/>
    <property type="match status" value="1"/>
</dbReference>
<dbReference type="GO" id="GO:0016442">
    <property type="term" value="C:RISC complex"/>
    <property type="evidence" value="ECO:0007669"/>
    <property type="project" value="TreeGrafter"/>
</dbReference>
<organism evidence="15">
    <name type="scientific">Swinepox virus</name>
    <name type="common">SWPV</name>
    <dbReference type="NCBI Taxonomy" id="10276"/>
    <lineage>
        <taxon>Viruses</taxon>
        <taxon>Varidnaviria</taxon>
        <taxon>Bamfordvirae</taxon>
        <taxon>Nucleocytoviricota</taxon>
        <taxon>Pokkesviricetes</taxon>
        <taxon>Chitovirales</taxon>
        <taxon>Poxviridae</taxon>
        <taxon>Chordopoxvirinae</taxon>
        <taxon>Suipoxvirus</taxon>
        <taxon>Suipoxvirus swinepox</taxon>
    </lineage>
</organism>
<dbReference type="Gene3D" id="3.30.160.20">
    <property type="match status" value="1"/>
</dbReference>
<keyword evidence="2" id="KW-0945">Host-virus interaction</keyword>
<keyword evidence="4" id="KW-1093">Inhibition of host IRF7 by virus</keyword>
<dbReference type="Proteomes" id="UP000671927">
    <property type="component" value="Segment"/>
</dbReference>
<dbReference type="Gene3D" id="1.10.10.10">
    <property type="entry name" value="Winged helix-like DNA-binding domain superfamily/Winged helix DNA-binding domain"/>
    <property type="match status" value="1"/>
</dbReference>
<feature type="domain" description="DRBM" evidence="13">
    <location>
        <begin position="104"/>
        <end position="171"/>
    </location>
</feature>
<dbReference type="GO" id="GO:0030291">
    <property type="term" value="F:protein serine/threonine kinase inhibitor activity"/>
    <property type="evidence" value="ECO:0007669"/>
    <property type="project" value="UniProtKB-KW"/>
</dbReference>
<dbReference type="GO" id="GO:0035197">
    <property type="term" value="F:siRNA binding"/>
    <property type="evidence" value="ECO:0007669"/>
    <property type="project" value="TreeGrafter"/>
</dbReference>
<dbReference type="InterPro" id="IPR042371">
    <property type="entry name" value="Z_dom"/>
</dbReference>
<dbReference type="GO" id="GO:0003725">
    <property type="term" value="F:double-stranded RNA binding"/>
    <property type="evidence" value="ECO:0007669"/>
    <property type="project" value="TreeGrafter"/>
</dbReference>
<evidence type="ECO:0000256" key="11">
    <source>
        <dbReference type="ARBA" id="ARBA00023323"/>
    </source>
</evidence>
<evidence type="ECO:0000259" key="14">
    <source>
        <dbReference type="PROSITE" id="PS50139"/>
    </source>
</evidence>
<dbReference type="EMBL" id="MW036632">
    <property type="protein sequence ID" value="QQG31522.1"/>
    <property type="molecule type" value="Genomic_DNA"/>
</dbReference>
<evidence type="ECO:0000256" key="12">
    <source>
        <dbReference type="PROSITE-ProRule" id="PRU00266"/>
    </source>
</evidence>
<dbReference type="GO" id="GO:0030422">
    <property type="term" value="P:siRNA processing"/>
    <property type="evidence" value="ECO:0007669"/>
    <property type="project" value="TreeGrafter"/>
</dbReference>
<evidence type="ECO:0000256" key="4">
    <source>
        <dbReference type="ARBA" id="ARBA00022811"/>
    </source>
</evidence>
<reference evidence="15" key="1">
    <citation type="journal article" date="2021" name="Arch. Virol.">
        <title>First complete genome characterization of swinepox virus directly from a clinical sample indicates divergence of a Eurasian-lineage virus.</title>
        <authorList>
            <person name="Aasdev A."/>
            <person name="Mishra A."/>
            <person name="Bora D.P."/>
            <person name="Kurkure N.V."/>
            <person name="Barman N.N."/>
            <person name="Raut A.A."/>
        </authorList>
    </citation>
    <scope>NUCLEOTIDE SEQUENCE</scope>
    <source>
        <strain evidence="15">SwPV/India-Assam/16</strain>
    </source>
</reference>
<evidence type="ECO:0000256" key="7">
    <source>
        <dbReference type="ARBA" id="ARBA00022931"/>
    </source>
</evidence>
<dbReference type="CDD" id="cd19875">
    <property type="entry name" value="DSRM_EIF2AK2-like"/>
    <property type="match status" value="1"/>
</dbReference>
<sequence>MCSDISSEDVYSLVKQEVDSLPVGNFITAVEISKKIEKEKSSINRQLYALYQQGYIDMVPACPPKWYKRNQDNMNNESIEIHNPDHMFSDTIPYTKIIEWKNKNPITVLNEYCQITQRDWIIDIISSGQSHCPIFTASITVSGIKCKTGKGSTKKEAKQIAARETMNFILNKTIIKF</sequence>
<dbReference type="GO" id="GO:0039557">
    <property type="term" value="P:symbiont-mediated suppression of host cytoplasmic pattern recognition receptor signaling pathway via inhibition of IRF7 activity"/>
    <property type="evidence" value="ECO:0007669"/>
    <property type="project" value="UniProtKB-KW"/>
</dbReference>
<evidence type="ECO:0000256" key="1">
    <source>
        <dbReference type="ARBA" id="ARBA00022482"/>
    </source>
</evidence>
<dbReference type="Pfam" id="PF00035">
    <property type="entry name" value="dsrm"/>
    <property type="match status" value="1"/>
</dbReference>
<accession>A0A881SXZ9</accession>
<keyword evidence="9" id="KW-0922">Interferon antiviral system evasion</keyword>
<dbReference type="SMART" id="SM00358">
    <property type="entry name" value="DSRM"/>
    <property type="match status" value="1"/>
</dbReference>
<evidence type="ECO:0000259" key="13">
    <source>
        <dbReference type="PROSITE" id="PS50137"/>
    </source>
</evidence>
<keyword evidence="11" id="KW-1119">Modulation of host cell apoptosis by virus</keyword>
<evidence type="ECO:0000256" key="2">
    <source>
        <dbReference type="ARBA" id="ARBA00022581"/>
    </source>
</evidence>
<dbReference type="GO" id="GO:0039580">
    <property type="term" value="P:symbiont-mediated suppression of host PKR/eIFalpha signaling"/>
    <property type="evidence" value="ECO:0007669"/>
    <property type="project" value="UniProtKB-KW"/>
</dbReference>
<dbReference type="InterPro" id="IPR036390">
    <property type="entry name" value="WH_DNA-bd_sf"/>
</dbReference>
<dbReference type="SUPFAM" id="SSF46785">
    <property type="entry name" value="Winged helix' DNA-binding domain"/>
    <property type="match status" value="1"/>
</dbReference>
<evidence type="ECO:0000256" key="9">
    <source>
        <dbReference type="ARBA" id="ARBA00023258"/>
    </source>
</evidence>
<protein>
    <submittedName>
        <fullName evidence="15">DsRNA binding PKR inhibitor protein</fullName>
    </submittedName>
</protein>
<evidence type="ECO:0000313" key="15">
    <source>
        <dbReference type="EMBL" id="QQG31522.1"/>
    </source>
</evidence>
<dbReference type="PROSITE" id="PS50137">
    <property type="entry name" value="DS_RBD"/>
    <property type="match status" value="1"/>
</dbReference>
<name>A0A881SXZ9_SWPV</name>
<dbReference type="PANTHER" id="PTHR46205">
    <property type="entry name" value="LOQUACIOUS, ISOFORM B"/>
    <property type="match status" value="1"/>
</dbReference>
<keyword evidence="1" id="KW-1113">Inhibition of host RLR pathway by virus</keyword>
<evidence type="ECO:0000256" key="6">
    <source>
        <dbReference type="ARBA" id="ARBA00022884"/>
    </source>
</evidence>
<dbReference type="GO" id="GO:0003726">
    <property type="term" value="F:double-stranded RNA adenosine deaminase activity"/>
    <property type="evidence" value="ECO:0007669"/>
    <property type="project" value="InterPro"/>
</dbReference>
<dbReference type="Pfam" id="PF02295">
    <property type="entry name" value="z-alpha"/>
    <property type="match status" value="1"/>
</dbReference>
<dbReference type="GO" id="GO:0052150">
    <property type="term" value="P:symbiont-mediated perturbation of host apoptosis"/>
    <property type="evidence" value="ECO:0007669"/>
    <property type="project" value="UniProtKB-KW"/>
</dbReference>
<feature type="domain" description="Z-binding" evidence="14">
    <location>
        <begin position="4"/>
        <end position="70"/>
    </location>
</feature>
<keyword evidence="3" id="KW-1090">Inhibition of host innate immune response by virus</keyword>
<dbReference type="InterPro" id="IPR036388">
    <property type="entry name" value="WH-like_DNA-bd_sf"/>
</dbReference>
<keyword evidence="7" id="KW-1092">Inhibition of host IRF3 by virus</keyword>
<dbReference type="GO" id="GO:0070920">
    <property type="term" value="P:regulation of regulatory ncRNA processing"/>
    <property type="evidence" value="ECO:0007669"/>
    <property type="project" value="TreeGrafter"/>
</dbReference>
<dbReference type="GO" id="GO:0039548">
    <property type="term" value="P:symbiont-mediated suppression of host cytoplasmic pattern recognition receptor signaling pathway via inhibition of IRF3 activity"/>
    <property type="evidence" value="ECO:0007669"/>
    <property type="project" value="UniProtKB-KW"/>
</dbReference>
<keyword evidence="5" id="KW-1114">Inhibition of host interferon signaling pathway by virus</keyword>